<proteinExistence type="inferred from homology"/>
<reference evidence="10" key="1">
    <citation type="journal article" date="2019" name="Int. J. Syst. Evol. Microbiol.">
        <title>The Global Catalogue of Microorganisms (GCM) 10K type strain sequencing project: providing services to taxonomists for standard genome sequencing and annotation.</title>
        <authorList>
            <consortium name="The Broad Institute Genomics Platform"/>
            <consortium name="The Broad Institute Genome Sequencing Center for Infectious Disease"/>
            <person name="Wu L."/>
            <person name="Ma J."/>
        </authorList>
    </citation>
    <scope>NUCLEOTIDE SEQUENCE [LARGE SCALE GENOMIC DNA]</scope>
    <source>
        <strain evidence="10">JCM 1490</strain>
    </source>
</reference>
<feature type="region of interest" description="Disordered" evidence="7">
    <location>
        <begin position="207"/>
        <end position="227"/>
    </location>
</feature>
<dbReference type="PANTHER" id="PTHR43741">
    <property type="entry name" value="FMN-DEPENDENT NADH-AZOREDUCTASE 1"/>
    <property type="match status" value="1"/>
</dbReference>
<organism evidence="9 10">
    <name type="scientific">Georgenia alba</name>
    <dbReference type="NCBI Taxonomy" id="2233858"/>
    <lineage>
        <taxon>Bacteria</taxon>
        <taxon>Bacillati</taxon>
        <taxon>Actinomycetota</taxon>
        <taxon>Actinomycetes</taxon>
        <taxon>Micrococcales</taxon>
        <taxon>Bogoriellaceae</taxon>
        <taxon>Georgenia</taxon>
    </lineage>
</organism>
<dbReference type="EC" id="1.6.5.-" evidence="6"/>
<keyword evidence="2 6" id="KW-0288">FMN</keyword>
<dbReference type="InterPro" id="IPR029039">
    <property type="entry name" value="Flavoprotein-like_sf"/>
</dbReference>
<feature type="binding site" evidence="6">
    <location>
        <position position="10"/>
    </location>
    <ligand>
        <name>FMN</name>
        <dbReference type="ChEBI" id="CHEBI:58210"/>
    </ligand>
</feature>
<dbReference type="InterPro" id="IPR050104">
    <property type="entry name" value="FMN-dep_NADH:Q_OxRdtase_AzoR1"/>
</dbReference>
<evidence type="ECO:0000256" key="7">
    <source>
        <dbReference type="SAM" id="MobiDB-lite"/>
    </source>
</evidence>
<comment type="cofactor">
    <cofactor evidence="6">
        <name>FMN</name>
        <dbReference type="ChEBI" id="CHEBI:58210"/>
    </cofactor>
    <text evidence="6">Binds 1 FMN per subunit.</text>
</comment>
<comment type="catalytic activity">
    <reaction evidence="6">
        <text>2 a quinone + NADH + H(+) = 2 a 1,4-benzosemiquinone + NAD(+)</text>
        <dbReference type="Rhea" id="RHEA:65952"/>
        <dbReference type="ChEBI" id="CHEBI:15378"/>
        <dbReference type="ChEBI" id="CHEBI:57540"/>
        <dbReference type="ChEBI" id="CHEBI:57945"/>
        <dbReference type="ChEBI" id="CHEBI:132124"/>
        <dbReference type="ChEBI" id="CHEBI:134225"/>
    </reaction>
</comment>
<feature type="compositionally biased region" description="Polar residues" evidence="7">
    <location>
        <begin position="207"/>
        <end position="216"/>
    </location>
</feature>
<dbReference type="InterPro" id="IPR023048">
    <property type="entry name" value="NADH:quinone_OxRdtase_FMN_depd"/>
</dbReference>
<comment type="caution">
    <text evidence="6">Lacks conserved residue(s) required for the propagation of feature annotation.</text>
</comment>
<keyword evidence="10" id="KW-1185">Reference proteome</keyword>
<keyword evidence="1 6" id="KW-0285">Flavoprotein</keyword>
<evidence type="ECO:0000256" key="1">
    <source>
        <dbReference type="ARBA" id="ARBA00022630"/>
    </source>
</evidence>
<dbReference type="HAMAP" id="MF_01216">
    <property type="entry name" value="Azoreductase_type1"/>
    <property type="match status" value="1"/>
</dbReference>
<feature type="binding site" evidence="6">
    <location>
        <begin position="16"/>
        <end position="18"/>
    </location>
    <ligand>
        <name>FMN</name>
        <dbReference type="ChEBI" id="CHEBI:58210"/>
    </ligand>
</feature>
<dbReference type="Proteomes" id="UP001596455">
    <property type="component" value="Unassembled WGS sequence"/>
</dbReference>
<comment type="function">
    <text evidence="6">Also exhibits azoreductase activity. Catalyzes the reductive cleavage of the azo bond in aromatic azo compounds to the corresponding amines.</text>
</comment>
<keyword evidence="3 6" id="KW-0560">Oxidoreductase</keyword>
<dbReference type="RefSeq" id="WP_382390753.1">
    <property type="nucleotide sequence ID" value="NZ_JBHTCQ010000001.1"/>
</dbReference>
<dbReference type="Pfam" id="PF02525">
    <property type="entry name" value="Flavodoxin_2"/>
    <property type="match status" value="1"/>
</dbReference>
<comment type="subunit">
    <text evidence="6">Homodimer.</text>
</comment>
<evidence type="ECO:0000313" key="9">
    <source>
        <dbReference type="EMBL" id="MFC7403878.1"/>
    </source>
</evidence>
<evidence type="ECO:0000256" key="5">
    <source>
        <dbReference type="ARBA" id="ARBA00048542"/>
    </source>
</evidence>
<evidence type="ECO:0000313" key="10">
    <source>
        <dbReference type="Proteomes" id="UP001596455"/>
    </source>
</evidence>
<dbReference type="Gene3D" id="3.40.50.360">
    <property type="match status" value="1"/>
</dbReference>
<dbReference type="EC" id="1.7.1.17" evidence="6"/>
<comment type="caution">
    <text evidence="9">The sequence shown here is derived from an EMBL/GenBank/DDBJ whole genome shotgun (WGS) entry which is preliminary data.</text>
</comment>
<dbReference type="PANTHER" id="PTHR43741:SF4">
    <property type="entry name" value="FMN-DEPENDENT NADH:QUINONE OXIDOREDUCTASE"/>
    <property type="match status" value="1"/>
</dbReference>
<dbReference type="SUPFAM" id="SSF52218">
    <property type="entry name" value="Flavoproteins"/>
    <property type="match status" value="1"/>
</dbReference>
<name>A0ABW2Q300_9MICO</name>
<gene>
    <name evidence="6" type="primary">azoR</name>
    <name evidence="9" type="ORF">ACFQQL_02050</name>
</gene>
<dbReference type="EMBL" id="JBHTCQ010000001">
    <property type="protein sequence ID" value="MFC7403878.1"/>
    <property type="molecule type" value="Genomic_DNA"/>
</dbReference>
<feature type="binding site" evidence="6">
    <location>
        <begin position="91"/>
        <end position="94"/>
    </location>
    <ligand>
        <name>FMN</name>
        <dbReference type="ChEBI" id="CHEBI:58210"/>
    </ligand>
</feature>
<evidence type="ECO:0000259" key="8">
    <source>
        <dbReference type="Pfam" id="PF02525"/>
    </source>
</evidence>
<dbReference type="InterPro" id="IPR003680">
    <property type="entry name" value="Flavodoxin_fold"/>
</dbReference>
<protein>
    <recommendedName>
        <fullName evidence="6">FMN dependent NADH:quinone oxidoreductase</fullName>
        <ecNumber evidence="6">1.6.5.-</ecNumber>
    </recommendedName>
    <alternativeName>
        <fullName evidence="6">Azo-dye reductase</fullName>
    </alternativeName>
    <alternativeName>
        <fullName evidence="6">FMN-dependent NADH-azo compound oxidoreductase</fullName>
    </alternativeName>
    <alternativeName>
        <fullName evidence="6">FMN-dependent NADH-azoreductase</fullName>
        <ecNumber evidence="6">1.7.1.17</ecNumber>
    </alternativeName>
</protein>
<sequence>MSYLLHVDSSSLGEASVSRHVARTFLEGWDGDVVHRDLAAAPVPHLSVAGVTARETDPADHTEEQAAAAALQHELIEEFLAANAYLFTVPMYNLSMPSAFKAWLDQIIVFGRTVRPSPAAGRPAVLISARGGGYGPGTPNHGLVYVVPTTEAVLGREELLGLEVHTVIPELVMVTHNPALADLLPKHEASMADAHRRARDLAASITTATTVGTSHRTPAPKPATAGC</sequence>
<evidence type="ECO:0000256" key="4">
    <source>
        <dbReference type="ARBA" id="ARBA00023027"/>
    </source>
</evidence>
<evidence type="ECO:0000256" key="6">
    <source>
        <dbReference type="HAMAP-Rule" id="MF_01216"/>
    </source>
</evidence>
<accession>A0ABW2Q300</accession>
<feature type="domain" description="Flavodoxin-like fold" evidence="8">
    <location>
        <begin position="4"/>
        <end position="155"/>
    </location>
</feature>
<comment type="catalytic activity">
    <reaction evidence="5">
        <text>N,N-dimethyl-1,4-phenylenediamine + anthranilate + 2 NAD(+) = 2-(4-dimethylaminophenyl)diazenylbenzoate + 2 NADH + 2 H(+)</text>
        <dbReference type="Rhea" id="RHEA:55872"/>
        <dbReference type="ChEBI" id="CHEBI:15378"/>
        <dbReference type="ChEBI" id="CHEBI:15783"/>
        <dbReference type="ChEBI" id="CHEBI:16567"/>
        <dbReference type="ChEBI" id="CHEBI:57540"/>
        <dbReference type="ChEBI" id="CHEBI:57945"/>
        <dbReference type="ChEBI" id="CHEBI:71579"/>
        <dbReference type="EC" id="1.7.1.17"/>
    </reaction>
    <physiologicalReaction direction="right-to-left" evidence="5">
        <dbReference type="Rhea" id="RHEA:55874"/>
    </physiologicalReaction>
</comment>
<keyword evidence="4 6" id="KW-0520">NAD</keyword>
<evidence type="ECO:0000256" key="2">
    <source>
        <dbReference type="ARBA" id="ARBA00022643"/>
    </source>
</evidence>
<evidence type="ECO:0000256" key="3">
    <source>
        <dbReference type="ARBA" id="ARBA00023002"/>
    </source>
</evidence>
<comment type="similarity">
    <text evidence="6">Belongs to the azoreductase type 1 family.</text>
</comment>
<comment type="function">
    <text evidence="6">Quinone reductase that provides resistance to thiol-specific stress caused by electrophilic quinones.</text>
</comment>